<reference evidence="3 4" key="1">
    <citation type="journal article" date="2018" name="Sci. Data">
        <title>The draft genome sequence of cork oak.</title>
        <authorList>
            <person name="Ramos A.M."/>
            <person name="Usie A."/>
            <person name="Barbosa P."/>
            <person name="Barros P.M."/>
            <person name="Capote T."/>
            <person name="Chaves I."/>
            <person name="Simoes F."/>
            <person name="Abreu I."/>
            <person name="Carrasquinho I."/>
            <person name="Faro C."/>
            <person name="Guimaraes J.B."/>
            <person name="Mendonca D."/>
            <person name="Nobrega F."/>
            <person name="Rodrigues L."/>
            <person name="Saibo N.J.M."/>
            <person name="Varela M.C."/>
            <person name="Egas C."/>
            <person name="Matos J."/>
            <person name="Miguel C.M."/>
            <person name="Oliveira M.M."/>
            <person name="Ricardo C.P."/>
            <person name="Goncalves S."/>
        </authorList>
    </citation>
    <scope>NUCLEOTIDE SEQUENCE [LARGE SCALE GENOMIC DNA]</scope>
    <source>
        <strain evidence="4">cv. HL8</strain>
    </source>
</reference>
<dbReference type="Proteomes" id="UP000237347">
    <property type="component" value="Unassembled WGS sequence"/>
</dbReference>
<dbReference type="AlphaFoldDB" id="A0AAW0JNQ2"/>
<keyword evidence="2" id="KW-0812">Transmembrane</keyword>
<organism evidence="3 4">
    <name type="scientific">Quercus suber</name>
    <name type="common">Cork oak</name>
    <dbReference type="NCBI Taxonomy" id="58331"/>
    <lineage>
        <taxon>Eukaryota</taxon>
        <taxon>Viridiplantae</taxon>
        <taxon>Streptophyta</taxon>
        <taxon>Embryophyta</taxon>
        <taxon>Tracheophyta</taxon>
        <taxon>Spermatophyta</taxon>
        <taxon>Magnoliopsida</taxon>
        <taxon>eudicotyledons</taxon>
        <taxon>Gunneridae</taxon>
        <taxon>Pentapetalae</taxon>
        <taxon>rosids</taxon>
        <taxon>fabids</taxon>
        <taxon>Fagales</taxon>
        <taxon>Fagaceae</taxon>
        <taxon>Quercus</taxon>
    </lineage>
</organism>
<feature type="region of interest" description="Disordered" evidence="1">
    <location>
        <begin position="123"/>
        <end position="165"/>
    </location>
</feature>
<dbReference type="EMBL" id="PKMF04000504">
    <property type="protein sequence ID" value="KAK7828367.1"/>
    <property type="molecule type" value="Genomic_DNA"/>
</dbReference>
<name>A0AAW0JNQ2_QUESU</name>
<evidence type="ECO:0000256" key="1">
    <source>
        <dbReference type="SAM" id="MobiDB-lite"/>
    </source>
</evidence>
<keyword evidence="4" id="KW-1185">Reference proteome</keyword>
<feature type="compositionally biased region" description="Polar residues" evidence="1">
    <location>
        <begin position="151"/>
        <end position="164"/>
    </location>
</feature>
<comment type="caution">
    <text evidence="3">The sequence shown here is derived from an EMBL/GenBank/DDBJ whole genome shotgun (WGS) entry which is preliminary data.</text>
</comment>
<keyword evidence="2" id="KW-1133">Transmembrane helix</keyword>
<accession>A0AAW0JNQ2</accession>
<evidence type="ECO:0000313" key="3">
    <source>
        <dbReference type="EMBL" id="KAK7828367.1"/>
    </source>
</evidence>
<feature type="transmembrane region" description="Helical" evidence="2">
    <location>
        <begin position="180"/>
        <end position="202"/>
    </location>
</feature>
<gene>
    <name evidence="3" type="ORF">CFP56_030340</name>
</gene>
<feature type="compositionally biased region" description="Polar residues" evidence="1">
    <location>
        <begin position="78"/>
        <end position="91"/>
    </location>
</feature>
<feature type="compositionally biased region" description="Basic residues" evidence="1">
    <location>
        <begin position="31"/>
        <end position="41"/>
    </location>
</feature>
<dbReference type="PANTHER" id="PTHR34558:SF9">
    <property type="entry name" value="F3L24.15 PROTEIN"/>
    <property type="match status" value="1"/>
</dbReference>
<dbReference type="PANTHER" id="PTHR34558">
    <property type="entry name" value="EXPRESSED PROTEIN"/>
    <property type="match status" value="1"/>
</dbReference>
<protein>
    <submittedName>
        <fullName evidence="3">Uncharacterized protein</fullName>
    </submittedName>
</protein>
<proteinExistence type="predicted"/>
<evidence type="ECO:0000313" key="4">
    <source>
        <dbReference type="Proteomes" id="UP000237347"/>
    </source>
</evidence>
<keyword evidence="2" id="KW-0472">Membrane</keyword>
<feature type="region of interest" description="Disordered" evidence="1">
    <location>
        <begin position="1"/>
        <end position="101"/>
    </location>
</feature>
<sequence length="218" mass="23125">MVQPNGSPTLNPPAPGPSNGENLCNTEAPRTRKLGKHHPKMLKSYGENVISPSPTEAPQTVEKMHSTEESSSSIQTSPIDPNNQENVSDQGQGILPRKQHHSVDKSIAGGGVILLQSYGENVISPSPTEAPQTVEKMHSTEESSSSIQTSPIDPNNQENVSDQGQGILPRKQHHSVDKSIAGGGVILGGLATTFLVAVFCYIRATGRHKDKAVAETVA</sequence>
<evidence type="ECO:0000256" key="2">
    <source>
        <dbReference type="SAM" id="Phobius"/>
    </source>
</evidence>